<dbReference type="AlphaFoldDB" id="A0A3P2A1W4"/>
<keyword evidence="2" id="KW-1185">Reference proteome</keyword>
<reference evidence="1 2" key="1">
    <citation type="submission" date="2018-11" db="EMBL/GenBank/DDBJ databases">
        <title>Genomes From Bacteria Associated with the Canine Oral Cavity: a Test Case for Automated Genome-Based Taxonomic Assignment.</title>
        <authorList>
            <person name="Coil D.A."/>
            <person name="Jospin G."/>
            <person name="Darling A.E."/>
            <person name="Wallis C."/>
            <person name="Davis I.J."/>
            <person name="Harris S."/>
            <person name="Eisen J.A."/>
            <person name="Holcombe L.J."/>
            <person name="O'Flynn C."/>
        </authorList>
    </citation>
    <scope>NUCLEOTIDE SEQUENCE [LARGE SCALE GENOMIC DNA]</scope>
    <source>
        <strain evidence="1 2">COT-280</strain>
    </source>
</reference>
<name>A0A3P2A1W4_9NEIS</name>
<dbReference type="InterPro" id="IPR025238">
    <property type="entry name" value="DUF4184"/>
</dbReference>
<accession>A0A3P2A1W4</accession>
<evidence type="ECO:0000313" key="2">
    <source>
        <dbReference type="Proteomes" id="UP000269923"/>
    </source>
</evidence>
<dbReference type="OrthoDB" id="8481923at2"/>
<dbReference type="EMBL" id="RQYC01000017">
    <property type="protein sequence ID" value="RRD89397.1"/>
    <property type="molecule type" value="Genomic_DNA"/>
</dbReference>
<dbReference type="Proteomes" id="UP000269923">
    <property type="component" value="Unassembled WGS sequence"/>
</dbReference>
<gene>
    <name evidence="1" type="ORF">EII21_09075</name>
</gene>
<sequence>MPFTLAHPAAVLCLPEKPFLHRGALVLGCLYPFGQDWVFQL</sequence>
<comment type="caution">
    <text evidence="1">The sequence shown here is derived from an EMBL/GenBank/DDBJ whole genome shotgun (WGS) entry which is preliminary data.</text>
</comment>
<organism evidence="1 2">
    <name type="scientific">Conchiformibius steedae</name>
    <dbReference type="NCBI Taxonomy" id="153493"/>
    <lineage>
        <taxon>Bacteria</taxon>
        <taxon>Pseudomonadati</taxon>
        <taxon>Pseudomonadota</taxon>
        <taxon>Betaproteobacteria</taxon>
        <taxon>Neisseriales</taxon>
        <taxon>Neisseriaceae</taxon>
        <taxon>Conchiformibius</taxon>
    </lineage>
</organism>
<protein>
    <submittedName>
        <fullName evidence="1">DUF4184 family protein</fullName>
    </submittedName>
</protein>
<dbReference type="RefSeq" id="WP_124795789.1">
    <property type="nucleotide sequence ID" value="NZ_RQYC01000017.1"/>
</dbReference>
<proteinExistence type="predicted"/>
<dbReference type="Pfam" id="PF13803">
    <property type="entry name" value="DUF4184"/>
    <property type="match status" value="1"/>
</dbReference>
<dbReference type="STRING" id="1121352.GCA_000620925_02061"/>
<evidence type="ECO:0000313" key="1">
    <source>
        <dbReference type="EMBL" id="RRD89397.1"/>
    </source>
</evidence>